<keyword evidence="1" id="KW-0472">Membrane</keyword>
<keyword evidence="1" id="KW-1133">Transmembrane helix</keyword>
<gene>
    <name evidence="2" type="ORF">S12H4_57845</name>
</gene>
<dbReference type="AlphaFoldDB" id="X1VYL6"/>
<accession>X1VYL6</accession>
<protein>
    <submittedName>
        <fullName evidence="2">Uncharacterized protein</fullName>
    </submittedName>
</protein>
<sequence>MKEMKHQTLRIVAYSLGVLVWLMAIAGVVVS</sequence>
<feature type="transmembrane region" description="Helical" evidence="1">
    <location>
        <begin position="12"/>
        <end position="30"/>
    </location>
</feature>
<evidence type="ECO:0000256" key="1">
    <source>
        <dbReference type="SAM" id="Phobius"/>
    </source>
</evidence>
<reference evidence="2" key="1">
    <citation type="journal article" date="2014" name="Front. Microbiol.">
        <title>High frequency of phylogenetically diverse reductive dehalogenase-homologous genes in deep subseafloor sedimentary metagenomes.</title>
        <authorList>
            <person name="Kawai M."/>
            <person name="Futagami T."/>
            <person name="Toyoda A."/>
            <person name="Takaki Y."/>
            <person name="Nishi S."/>
            <person name="Hori S."/>
            <person name="Arai W."/>
            <person name="Tsubouchi T."/>
            <person name="Morono Y."/>
            <person name="Uchiyama I."/>
            <person name="Ito T."/>
            <person name="Fujiyama A."/>
            <person name="Inagaki F."/>
            <person name="Takami H."/>
        </authorList>
    </citation>
    <scope>NUCLEOTIDE SEQUENCE</scope>
    <source>
        <strain evidence="2">Expedition CK06-06</strain>
    </source>
</reference>
<name>X1VYL6_9ZZZZ</name>
<proteinExistence type="predicted"/>
<feature type="non-terminal residue" evidence="2">
    <location>
        <position position="31"/>
    </location>
</feature>
<organism evidence="2">
    <name type="scientific">marine sediment metagenome</name>
    <dbReference type="NCBI Taxonomy" id="412755"/>
    <lineage>
        <taxon>unclassified sequences</taxon>
        <taxon>metagenomes</taxon>
        <taxon>ecological metagenomes</taxon>
    </lineage>
</organism>
<dbReference type="EMBL" id="BARW01037475">
    <property type="protein sequence ID" value="GAJ24681.1"/>
    <property type="molecule type" value="Genomic_DNA"/>
</dbReference>
<comment type="caution">
    <text evidence="2">The sequence shown here is derived from an EMBL/GenBank/DDBJ whole genome shotgun (WGS) entry which is preliminary data.</text>
</comment>
<evidence type="ECO:0000313" key="2">
    <source>
        <dbReference type="EMBL" id="GAJ24681.1"/>
    </source>
</evidence>
<keyword evidence="1" id="KW-0812">Transmembrane</keyword>